<comment type="caution">
    <text evidence="1">The sequence shown here is derived from an EMBL/GenBank/DDBJ whole genome shotgun (WGS) entry which is preliminary data.</text>
</comment>
<sequence>MITCSECIEQLKPEDPRVRSGRYRLCSCGYCSKPSYFRECENTLSCLENSQYEVKDSPWVSKQWDTIKQIRAMNLFLQRKLNEHIDTSKKKVDKQDYDPF</sequence>
<name>A0A0F9MJN2_9ZZZZ</name>
<accession>A0A0F9MJN2</accession>
<reference evidence="1" key="1">
    <citation type="journal article" date="2015" name="Nature">
        <title>Complex archaea that bridge the gap between prokaryotes and eukaryotes.</title>
        <authorList>
            <person name="Spang A."/>
            <person name="Saw J.H."/>
            <person name="Jorgensen S.L."/>
            <person name="Zaremba-Niedzwiedzka K."/>
            <person name="Martijn J."/>
            <person name="Lind A.E."/>
            <person name="van Eijk R."/>
            <person name="Schleper C."/>
            <person name="Guy L."/>
            <person name="Ettema T.J."/>
        </authorList>
    </citation>
    <scope>NUCLEOTIDE SEQUENCE</scope>
</reference>
<dbReference type="AlphaFoldDB" id="A0A0F9MJN2"/>
<protein>
    <submittedName>
        <fullName evidence="1">Uncharacterized protein</fullName>
    </submittedName>
</protein>
<gene>
    <name evidence="1" type="ORF">LCGC14_1147730</name>
</gene>
<dbReference type="EMBL" id="LAZR01005497">
    <property type="protein sequence ID" value="KKM99436.1"/>
    <property type="molecule type" value="Genomic_DNA"/>
</dbReference>
<evidence type="ECO:0000313" key="1">
    <source>
        <dbReference type="EMBL" id="KKM99436.1"/>
    </source>
</evidence>
<proteinExistence type="predicted"/>
<organism evidence="1">
    <name type="scientific">marine sediment metagenome</name>
    <dbReference type="NCBI Taxonomy" id="412755"/>
    <lineage>
        <taxon>unclassified sequences</taxon>
        <taxon>metagenomes</taxon>
        <taxon>ecological metagenomes</taxon>
    </lineage>
</organism>